<dbReference type="SUPFAM" id="SSF51735">
    <property type="entry name" value="NAD(P)-binding Rossmann-fold domains"/>
    <property type="match status" value="1"/>
</dbReference>
<dbReference type="Proteomes" id="UP000199502">
    <property type="component" value="Unassembled WGS sequence"/>
</dbReference>
<name>A0A1G5D5D7_9RHOB</name>
<comment type="similarity">
    <text evidence="1">Belongs to the short-chain dehydrogenases/reductases (SDR) family.</text>
</comment>
<dbReference type="PRINTS" id="PR00081">
    <property type="entry name" value="GDHRDH"/>
</dbReference>
<dbReference type="EMBL" id="FMVT01000002">
    <property type="protein sequence ID" value="SCY09895.1"/>
    <property type="molecule type" value="Genomic_DNA"/>
</dbReference>
<evidence type="ECO:0000256" key="2">
    <source>
        <dbReference type="ARBA" id="ARBA00023002"/>
    </source>
</evidence>
<dbReference type="Gene3D" id="3.40.50.720">
    <property type="entry name" value="NAD(P)-binding Rossmann-like Domain"/>
    <property type="match status" value="1"/>
</dbReference>
<dbReference type="PRINTS" id="PR00080">
    <property type="entry name" value="SDRFAMILY"/>
</dbReference>
<dbReference type="Pfam" id="PF13561">
    <property type="entry name" value="adh_short_C2"/>
    <property type="match status" value="1"/>
</dbReference>
<dbReference type="PANTHER" id="PTHR24321">
    <property type="entry name" value="DEHYDROGENASES, SHORT CHAIN"/>
    <property type="match status" value="1"/>
</dbReference>
<protein>
    <submittedName>
        <fullName evidence="4">NAD(P)-dependent dehydrogenase, short-chain alcohol dehydrogenase family</fullName>
    </submittedName>
</protein>
<gene>
    <name evidence="4" type="ORF">SAMN05660710_00672</name>
</gene>
<dbReference type="InterPro" id="IPR020904">
    <property type="entry name" value="Sc_DH/Rdtase_CS"/>
</dbReference>
<evidence type="ECO:0000256" key="1">
    <source>
        <dbReference type="ARBA" id="ARBA00006484"/>
    </source>
</evidence>
<dbReference type="STRING" id="336292.SAMN05660710_00672"/>
<evidence type="ECO:0000313" key="4">
    <source>
        <dbReference type="EMBL" id="SCY09895.1"/>
    </source>
</evidence>
<feature type="compositionally biased region" description="Basic and acidic residues" evidence="3">
    <location>
        <begin position="191"/>
        <end position="204"/>
    </location>
</feature>
<organism evidence="4 5">
    <name type="scientific">Paracoccus tibetensis</name>
    <dbReference type="NCBI Taxonomy" id="336292"/>
    <lineage>
        <taxon>Bacteria</taxon>
        <taxon>Pseudomonadati</taxon>
        <taxon>Pseudomonadota</taxon>
        <taxon>Alphaproteobacteria</taxon>
        <taxon>Rhodobacterales</taxon>
        <taxon>Paracoccaceae</taxon>
        <taxon>Paracoccus</taxon>
    </lineage>
</organism>
<keyword evidence="5" id="KW-1185">Reference proteome</keyword>
<dbReference type="PROSITE" id="PS00061">
    <property type="entry name" value="ADH_SHORT"/>
    <property type="match status" value="1"/>
</dbReference>
<dbReference type="RefSeq" id="WP_090740263.1">
    <property type="nucleotide sequence ID" value="NZ_FMVT01000002.1"/>
</dbReference>
<dbReference type="InterPro" id="IPR036291">
    <property type="entry name" value="NAD(P)-bd_dom_sf"/>
</dbReference>
<keyword evidence="2" id="KW-0560">Oxidoreductase</keyword>
<dbReference type="GO" id="GO:0016491">
    <property type="term" value="F:oxidoreductase activity"/>
    <property type="evidence" value="ECO:0007669"/>
    <property type="project" value="UniProtKB-KW"/>
</dbReference>
<sequence>MKTALITGGAQGIGKGIVQRLRGDGWRVAAFDLDAEALDELEADDAELLTVQVDMGEEASVMAGFRAVAEWLGGDGLDLLVSNAGVADPYNGPIEEMSLADWRRWQDSHLTGAFLCVRGAVPLLRPRKGSIVLMASTRALQSEPQTESYAAAKGGLVALAHALAVSLGPDIRANAVLPGWIETGPWQKRSGRTEPEHSNTDKSQHPVGRVGRPEDIAGLVAWLASDEAGFVTGQRFVVDGGMSARMIYAE</sequence>
<reference evidence="4 5" key="1">
    <citation type="submission" date="2016-10" db="EMBL/GenBank/DDBJ databases">
        <authorList>
            <person name="de Groot N.N."/>
        </authorList>
    </citation>
    <scope>NUCLEOTIDE SEQUENCE [LARGE SCALE GENOMIC DNA]</scope>
    <source>
        <strain evidence="4 5">CGMCC 1.8925</strain>
    </source>
</reference>
<dbReference type="OrthoDB" id="9789398at2"/>
<evidence type="ECO:0000313" key="5">
    <source>
        <dbReference type="Proteomes" id="UP000199502"/>
    </source>
</evidence>
<proteinExistence type="inferred from homology"/>
<feature type="region of interest" description="Disordered" evidence="3">
    <location>
        <begin position="184"/>
        <end position="210"/>
    </location>
</feature>
<dbReference type="FunFam" id="3.40.50.720:FF:000084">
    <property type="entry name" value="Short-chain dehydrogenase reductase"/>
    <property type="match status" value="1"/>
</dbReference>
<accession>A0A1G5D5D7</accession>
<dbReference type="PANTHER" id="PTHR24321:SF8">
    <property type="entry name" value="ESTRADIOL 17-BETA-DEHYDROGENASE 8-RELATED"/>
    <property type="match status" value="1"/>
</dbReference>
<dbReference type="AlphaFoldDB" id="A0A1G5D5D7"/>
<evidence type="ECO:0000256" key="3">
    <source>
        <dbReference type="SAM" id="MobiDB-lite"/>
    </source>
</evidence>
<dbReference type="InterPro" id="IPR002347">
    <property type="entry name" value="SDR_fam"/>
</dbReference>